<dbReference type="PATRIC" id="fig|1133568.3.peg.1873"/>
<dbReference type="SMART" id="SM00347">
    <property type="entry name" value="HTH_MARR"/>
    <property type="match status" value="1"/>
</dbReference>
<sequence length="170" mass="19418">MLIGNNNSFDIFFSRYIISYLIITILIIRILTLENLHYLLMKANSMFAKRVMLEANKIGLTSGQPKVLYFLSKFKEADQKTIANYLEIEQTTVGSILLGMENAGLIVRKQHNGNRRSLYVSLTEKGVEASNYIDKVFEDIESIAVNKISKEDEEKLKELLMKMCQSLKGV</sequence>
<dbReference type="PANTHER" id="PTHR42756:SF1">
    <property type="entry name" value="TRANSCRIPTIONAL REPRESSOR OF EMRAB OPERON"/>
    <property type="match status" value="1"/>
</dbReference>
<dbReference type="AlphaFoldDB" id="J9UVE4"/>
<evidence type="ECO:0000256" key="3">
    <source>
        <dbReference type="ARBA" id="ARBA00023163"/>
    </source>
</evidence>
<keyword evidence="4" id="KW-1133">Transmembrane helix</keyword>
<evidence type="ECO:0000259" key="5">
    <source>
        <dbReference type="PROSITE" id="PS50995"/>
    </source>
</evidence>
<dbReference type="PRINTS" id="PR00598">
    <property type="entry name" value="HTHMARR"/>
</dbReference>
<dbReference type="InterPro" id="IPR036390">
    <property type="entry name" value="WH_DNA-bd_sf"/>
</dbReference>
<dbReference type="EMBL" id="CP003490">
    <property type="protein sequence ID" value="AFR71204.1"/>
    <property type="molecule type" value="Genomic_DNA"/>
</dbReference>
<evidence type="ECO:0000313" key="6">
    <source>
        <dbReference type="EMBL" id="AFR71204.1"/>
    </source>
</evidence>
<keyword evidence="4" id="KW-0472">Membrane</keyword>
<evidence type="ECO:0000313" key="7">
    <source>
        <dbReference type="Proteomes" id="UP000007346"/>
    </source>
</evidence>
<dbReference type="InterPro" id="IPR036388">
    <property type="entry name" value="WH-like_DNA-bd_sf"/>
</dbReference>
<keyword evidence="2" id="KW-0238">DNA-binding</keyword>
<dbReference type="GO" id="GO:0003677">
    <property type="term" value="F:DNA binding"/>
    <property type="evidence" value="ECO:0007669"/>
    <property type="project" value="UniProtKB-KW"/>
</dbReference>
<feature type="transmembrane region" description="Helical" evidence="4">
    <location>
        <begin position="12"/>
        <end position="32"/>
    </location>
</feature>
<organism evidence="6 7">
    <name type="scientific">Brachyspira pilosicoli B2904</name>
    <dbReference type="NCBI Taxonomy" id="1133568"/>
    <lineage>
        <taxon>Bacteria</taxon>
        <taxon>Pseudomonadati</taxon>
        <taxon>Spirochaetota</taxon>
        <taxon>Spirochaetia</taxon>
        <taxon>Brachyspirales</taxon>
        <taxon>Brachyspiraceae</taxon>
        <taxon>Brachyspira</taxon>
    </lineage>
</organism>
<proteinExistence type="predicted"/>
<name>J9UVE4_BRAPL</name>
<evidence type="ECO:0000256" key="2">
    <source>
        <dbReference type="ARBA" id="ARBA00023125"/>
    </source>
</evidence>
<dbReference type="Proteomes" id="UP000007346">
    <property type="component" value="Chromosome"/>
</dbReference>
<gene>
    <name evidence="6" type="ORF">B2904_orf1874</name>
</gene>
<dbReference type="KEGG" id="bpj:B2904_orf1874"/>
<evidence type="ECO:0000256" key="4">
    <source>
        <dbReference type="SAM" id="Phobius"/>
    </source>
</evidence>
<dbReference type="PROSITE" id="PS01117">
    <property type="entry name" value="HTH_MARR_1"/>
    <property type="match status" value="1"/>
</dbReference>
<protein>
    <submittedName>
        <fullName evidence="6">Transcriptional regulator MarR</fullName>
    </submittedName>
</protein>
<keyword evidence="1" id="KW-0805">Transcription regulation</keyword>
<dbReference type="PROSITE" id="PS50995">
    <property type="entry name" value="HTH_MARR_2"/>
    <property type="match status" value="1"/>
</dbReference>
<keyword evidence="4" id="KW-0812">Transmembrane</keyword>
<dbReference type="SUPFAM" id="SSF46785">
    <property type="entry name" value="Winged helix' DNA-binding domain"/>
    <property type="match status" value="1"/>
</dbReference>
<dbReference type="Gene3D" id="1.10.10.10">
    <property type="entry name" value="Winged helix-like DNA-binding domain superfamily/Winged helix DNA-binding domain"/>
    <property type="match status" value="1"/>
</dbReference>
<reference evidence="6 7" key="1">
    <citation type="journal article" date="2012" name="BMC Genomics">
        <title>Comparative genomics of Brachyspira pilosicoli strains: genome rearrangements, reductions and correlation of genetic compliment with phenotypic diversity.</title>
        <authorList>
            <person name="Mappley L.J."/>
            <person name="Black M.L."/>
            <person name="Abuoun M."/>
            <person name="Darby A.C."/>
            <person name="Woodward M.J."/>
            <person name="Parkhill J."/>
            <person name="Turner A.K."/>
            <person name="Bellgard M.I."/>
            <person name="La T."/>
            <person name="Phillips N.D."/>
            <person name="La Ragione R.M."/>
            <person name="Hampson D.J."/>
        </authorList>
    </citation>
    <scope>NUCLEOTIDE SEQUENCE [LARGE SCALE GENOMIC DNA]</scope>
    <source>
        <strain evidence="6">B2904</strain>
    </source>
</reference>
<dbReference type="InterPro" id="IPR023187">
    <property type="entry name" value="Tscrpt_reg_MarR-type_CS"/>
</dbReference>
<dbReference type="HOGENOM" id="CLU_083287_18_7_12"/>
<dbReference type="PANTHER" id="PTHR42756">
    <property type="entry name" value="TRANSCRIPTIONAL REGULATOR, MARR"/>
    <property type="match status" value="1"/>
</dbReference>
<dbReference type="GO" id="GO:0003700">
    <property type="term" value="F:DNA-binding transcription factor activity"/>
    <property type="evidence" value="ECO:0007669"/>
    <property type="project" value="InterPro"/>
</dbReference>
<evidence type="ECO:0000256" key="1">
    <source>
        <dbReference type="ARBA" id="ARBA00023015"/>
    </source>
</evidence>
<dbReference type="Pfam" id="PF01047">
    <property type="entry name" value="MarR"/>
    <property type="match status" value="1"/>
</dbReference>
<accession>J9UVE4</accession>
<dbReference type="InterPro" id="IPR000835">
    <property type="entry name" value="HTH_MarR-typ"/>
</dbReference>
<feature type="domain" description="HTH marR-type" evidence="5">
    <location>
        <begin position="33"/>
        <end position="165"/>
    </location>
</feature>
<keyword evidence="3" id="KW-0804">Transcription</keyword>